<protein>
    <recommendedName>
        <fullName evidence="2">DUF2203 domain-containing protein</fullName>
    </recommendedName>
</protein>
<sequence>MRYFGVEEANRLIPLLTRTFEQVRPWVARAHTIVRELESLQAAGAGPERTVPLRAERDALIERIHSELAQFQELGVEIKAADGLVDFHALKGGRPVYLCWRFGEPEVSHWHELDGGFAGRQPIVHAHDFAPSYLS</sequence>
<evidence type="ECO:0008006" key="2">
    <source>
        <dbReference type="Google" id="ProtNLM"/>
    </source>
</evidence>
<organism evidence="1">
    <name type="scientific">Vitiosangium cumulatum</name>
    <dbReference type="NCBI Taxonomy" id="1867796"/>
    <lineage>
        <taxon>Bacteria</taxon>
        <taxon>Pseudomonadati</taxon>
        <taxon>Myxococcota</taxon>
        <taxon>Myxococcia</taxon>
        <taxon>Myxococcales</taxon>
        <taxon>Cystobacterineae</taxon>
        <taxon>Archangiaceae</taxon>
        <taxon>Vitiosangium</taxon>
    </lineage>
</organism>
<reference evidence="1" key="1">
    <citation type="journal article" date="2020" name="Molecules">
        <title>2-Hydroxysorangiadenosine: Structure and Biosynthesis of a Myxobacterial Sesquiterpene-Nucleoside.</title>
        <authorList>
            <person name="Okoth D.A."/>
            <person name="Hug J.J."/>
            <person name="Garcia R."/>
            <person name="Sproer C."/>
            <person name="Overmann J."/>
            <person name="Muller R."/>
        </authorList>
    </citation>
    <scope>NUCLEOTIDE SEQUENCE</scope>
    <source>
        <strain evidence="1">MCy10943</strain>
    </source>
</reference>
<dbReference type="AlphaFoldDB" id="A0A7D4XMH3"/>
<accession>A0A7D4XMH3</accession>
<dbReference type="PIRSF" id="PIRSF016498">
    <property type="entry name" value="UCP016498"/>
    <property type="match status" value="1"/>
</dbReference>
<dbReference type="Pfam" id="PF09969">
    <property type="entry name" value="DUF2203"/>
    <property type="match status" value="1"/>
</dbReference>
<dbReference type="EMBL" id="MT520815">
    <property type="protein sequence ID" value="QKW93764.1"/>
    <property type="molecule type" value="Genomic_DNA"/>
</dbReference>
<proteinExistence type="predicted"/>
<evidence type="ECO:0000313" key="1">
    <source>
        <dbReference type="EMBL" id="QKW93764.1"/>
    </source>
</evidence>
<dbReference type="InterPro" id="IPR018699">
    <property type="entry name" value="DUF2203"/>
</dbReference>
<name>A0A7D4XMH3_9BACT</name>